<dbReference type="Proteomes" id="UP000198816">
    <property type="component" value="Unassembled WGS sequence"/>
</dbReference>
<accession>A0A1H3CTS0</accession>
<dbReference type="Pfam" id="PF03190">
    <property type="entry name" value="Thioredox_DsbH"/>
    <property type="match status" value="1"/>
</dbReference>
<dbReference type="InterPro" id="IPR012341">
    <property type="entry name" value="6hp_glycosidase-like_sf"/>
</dbReference>
<feature type="signal peptide" evidence="2">
    <location>
        <begin position="1"/>
        <end position="19"/>
    </location>
</feature>
<dbReference type="RefSeq" id="WP_093037983.1">
    <property type="nucleotide sequence ID" value="NZ_FNNZ01000038.1"/>
</dbReference>
<dbReference type="GO" id="GO:0005975">
    <property type="term" value="P:carbohydrate metabolic process"/>
    <property type="evidence" value="ECO:0007669"/>
    <property type="project" value="InterPro"/>
</dbReference>
<dbReference type="EMBL" id="FNNZ01000038">
    <property type="protein sequence ID" value="SDX57561.1"/>
    <property type="molecule type" value="Genomic_DNA"/>
</dbReference>
<dbReference type="Gene3D" id="1.50.10.10">
    <property type="match status" value="1"/>
</dbReference>
<dbReference type="InterPro" id="IPR004879">
    <property type="entry name" value="Ssp411-like_TRX"/>
</dbReference>
<sequence>MNCLLVGLALLLYLTTAEVGGVGAEGRDGAHAAADVSATYPPELQRRLAAALAAKGPDYRPRTEHLLPDGRPRYTNRLILEDSPYLIQHAHNPVNWYAWGPEAFERARRENKPVFLSIGYSTCHWCHVMARESFENGPIAELLNAHFVAIKVDREVRPDIDQVYMTAVQLLTGSGGWPMSSILTPQGETIVAGTYFPPDDFSALLHRVNTLWQEQPEQMRTRAAEIARVVAEALAAEAQAAELEDRIVDQAAASLLEQHDEMQGGFGDAPKFPQQPRLALLLDQALRRDDQAALTAAVFTLRSMARGGIQDQVGGGFHRYAIDNDWLVPHFEKMLYDQAQLARLYLAGWRLTGDPELARVARRTLDFVLRDLTSPAGGFYSATDAESEGEEGLFFLWTPDELRSVLPPEDAELAIALYAVTESGNFEGRNILHLPIAPEPFAAARGLTPAELRQRLDAINQRLYRHREGRPHPHRDEKILTAWNGMMIAALAEAAEALDEPRYLSAAERAAELLWTEQRPAPGRINRVYLDGRTAQPGLLEDYAFLGQAMIALYDATGEPRWLTRAREMADALWERFADRGEGGLFMGEAAEETPLMARPKDFTDGVMPSATSAALQLLAELIRRTDKLDYERHATSLLASTSGLIARAPSAFPSLLTALILMRHGDTGPLQYAARGAVRADARISAPNSPCEDGSASLVVDLSMRPGWHVNAHRPLQDELTATTLRMRGDHAHWRMVAPAYPTPEILRLGFQREPLAVHQGRVRIETTLEENPQQRANAGEDPSAWLSFELRLQACNDAICLAPETLVLQVPMPAR</sequence>
<name>A0A1H3CTS0_THIRO</name>
<dbReference type="OrthoDB" id="9762614at2"/>
<keyword evidence="2" id="KW-0732">Signal</keyword>
<dbReference type="CDD" id="cd02955">
    <property type="entry name" value="SSP411"/>
    <property type="match status" value="1"/>
</dbReference>
<reference evidence="5" key="1">
    <citation type="submission" date="2016-10" db="EMBL/GenBank/DDBJ databases">
        <authorList>
            <person name="Varghese N."/>
            <person name="Submissions S."/>
        </authorList>
    </citation>
    <scope>NUCLEOTIDE SEQUENCE [LARGE SCALE GENOMIC DNA]</scope>
    <source>
        <strain evidence="5">DSM 217</strain>
    </source>
</reference>
<evidence type="ECO:0000256" key="2">
    <source>
        <dbReference type="SAM" id="SignalP"/>
    </source>
</evidence>
<dbReference type="SUPFAM" id="SSF48208">
    <property type="entry name" value="Six-hairpin glycosidases"/>
    <property type="match status" value="1"/>
</dbReference>
<keyword evidence="1" id="KW-0175">Coiled coil</keyword>
<dbReference type="PANTHER" id="PTHR42899:SF1">
    <property type="entry name" value="SPERMATOGENESIS-ASSOCIATED PROTEIN 20"/>
    <property type="match status" value="1"/>
</dbReference>
<feature type="chain" id="PRO_5011719450" description="Spermatogenesis-associated protein 20-like TRX domain-containing protein" evidence="2">
    <location>
        <begin position="20"/>
        <end position="817"/>
    </location>
</feature>
<evidence type="ECO:0000313" key="5">
    <source>
        <dbReference type="Proteomes" id="UP000198816"/>
    </source>
</evidence>
<dbReference type="STRING" id="1058.SAMN05421783_1387"/>
<dbReference type="PANTHER" id="PTHR42899">
    <property type="entry name" value="SPERMATOGENESIS-ASSOCIATED PROTEIN 20"/>
    <property type="match status" value="1"/>
</dbReference>
<evidence type="ECO:0000313" key="4">
    <source>
        <dbReference type="EMBL" id="SDX57561.1"/>
    </source>
</evidence>
<dbReference type="SUPFAM" id="SSF52833">
    <property type="entry name" value="Thioredoxin-like"/>
    <property type="match status" value="1"/>
</dbReference>
<evidence type="ECO:0000256" key="1">
    <source>
        <dbReference type="SAM" id="Coils"/>
    </source>
</evidence>
<dbReference type="InterPro" id="IPR024705">
    <property type="entry name" value="Ssp411"/>
</dbReference>
<dbReference type="InterPro" id="IPR008928">
    <property type="entry name" value="6-hairpin_glycosidase_sf"/>
</dbReference>
<dbReference type="InterPro" id="IPR036249">
    <property type="entry name" value="Thioredoxin-like_sf"/>
</dbReference>
<gene>
    <name evidence="4" type="ORF">SAMN05421783_1387</name>
</gene>
<feature type="domain" description="Spermatogenesis-associated protein 20-like TRX" evidence="3">
    <location>
        <begin position="75"/>
        <end position="229"/>
    </location>
</feature>
<organism evidence="4 5">
    <name type="scientific">Thiocapsa roseopersicina</name>
    <dbReference type="NCBI Taxonomy" id="1058"/>
    <lineage>
        <taxon>Bacteria</taxon>
        <taxon>Pseudomonadati</taxon>
        <taxon>Pseudomonadota</taxon>
        <taxon>Gammaproteobacteria</taxon>
        <taxon>Chromatiales</taxon>
        <taxon>Chromatiaceae</taxon>
        <taxon>Thiocapsa</taxon>
    </lineage>
</organism>
<dbReference type="AlphaFoldDB" id="A0A1H3CTS0"/>
<proteinExistence type="predicted"/>
<feature type="coiled-coil region" evidence="1">
    <location>
        <begin position="226"/>
        <end position="253"/>
    </location>
</feature>
<keyword evidence="5" id="KW-1185">Reference proteome</keyword>
<protein>
    <recommendedName>
        <fullName evidence="3">Spermatogenesis-associated protein 20-like TRX domain-containing protein</fullName>
    </recommendedName>
</protein>
<dbReference type="Gene3D" id="3.40.30.10">
    <property type="entry name" value="Glutaredoxin"/>
    <property type="match status" value="1"/>
</dbReference>
<evidence type="ECO:0000259" key="3">
    <source>
        <dbReference type="Pfam" id="PF03190"/>
    </source>
</evidence>